<evidence type="ECO:0000313" key="3">
    <source>
        <dbReference type="EMBL" id="CAH0369498.1"/>
    </source>
</evidence>
<organism evidence="3 4">
    <name type="scientific">Pelagomonas calceolata</name>
    <dbReference type="NCBI Taxonomy" id="35677"/>
    <lineage>
        <taxon>Eukaryota</taxon>
        <taxon>Sar</taxon>
        <taxon>Stramenopiles</taxon>
        <taxon>Ochrophyta</taxon>
        <taxon>Pelagophyceae</taxon>
        <taxon>Pelagomonadales</taxon>
        <taxon>Pelagomonadaceae</taxon>
        <taxon>Pelagomonas</taxon>
    </lineage>
</organism>
<gene>
    <name evidence="3" type="ORF">PECAL_2P26220</name>
</gene>
<dbReference type="InterPro" id="IPR002711">
    <property type="entry name" value="HNH"/>
</dbReference>
<comment type="caution">
    <text evidence="3">The sequence shown here is derived from an EMBL/GenBank/DDBJ whole genome shotgun (WGS) entry which is preliminary data.</text>
</comment>
<proteinExistence type="predicted"/>
<dbReference type="GO" id="GO:0003676">
    <property type="term" value="F:nucleic acid binding"/>
    <property type="evidence" value="ECO:0007669"/>
    <property type="project" value="InterPro"/>
</dbReference>
<dbReference type="GO" id="GO:0008270">
    <property type="term" value="F:zinc ion binding"/>
    <property type="evidence" value="ECO:0007669"/>
    <property type="project" value="InterPro"/>
</dbReference>
<dbReference type="PANTHER" id="PTHR39639">
    <property type="entry name" value="CHROMOSOME 16, WHOLE GENOME SHOTGUN SEQUENCE"/>
    <property type="match status" value="1"/>
</dbReference>
<evidence type="ECO:0000256" key="1">
    <source>
        <dbReference type="SAM" id="SignalP"/>
    </source>
</evidence>
<dbReference type="InterPro" id="IPR004919">
    <property type="entry name" value="GmrSD_N"/>
</dbReference>
<dbReference type="EMBL" id="CAKKNE010000002">
    <property type="protein sequence ID" value="CAH0369498.1"/>
    <property type="molecule type" value="Genomic_DNA"/>
</dbReference>
<keyword evidence="1" id="KW-0732">Signal</keyword>
<reference evidence="3" key="1">
    <citation type="submission" date="2021-11" db="EMBL/GenBank/DDBJ databases">
        <authorList>
            <consortium name="Genoscope - CEA"/>
            <person name="William W."/>
        </authorList>
    </citation>
    <scope>NUCLEOTIDE SEQUENCE</scope>
</reference>
<evidence type="ECO:0000259" key="2">
    <source>
        <dbReference type="SMART" id="SM00507"/>
    </source>
</evidence>
<dbReference type="Proteomes" id="UP000789595">
    <property type="component" value="Unassembled WGS sequence"/>
</dbReference>
<dbReference type="Pfam" id="PF01844">
    <property type="entry name" value="HNH"/>
    <property type="match status" value="1"/>
</dbReference>
<keyword evidence="4" id="KW-1185">Reference proteome</keyword>
<sequence length="489" mass="54519">MVARRVLVVAAVTATAFTPVLRLTSTRGNRCAPLASTPDDDDDDEYAGASQEQLAAVAVKEFEFENILSKEEAGELDLRPIFQRGFKWTQKQSSLWIESILRGYPCLPEIVLLDTDEGYAVFDGQQRLTSTKLFIKGERAPHWKATAPQRKAGTHGTFALEGLPILKDLEGKTFKDLDKKQQRQIKSRYGLRCAVIPASWQMTDYLDFFKRIQGGGTPMTDQELRRAISRGPFTTMLDGLADGGGVTSSNLARALGETSELEKDEKQELLLRYFALQCDGPRDFYKPSMKQHALELMKRLNKGEDDARIEEWRRGLDAALELAVLIFPDPKERFRRAVDGGARFQTRTSVQKHIWDTVLYCLSRPDRKAALVARASEVRAAFVDLMVRHPAFETLTNKGTEARVAAFEDAIQTILAGHKGGAVSRAVRVEMIEKARRIKAPCPLCGEALGPSDDLLHIDHIVPLARGGRTEMSNLQVVHRICNQKKGAG</sequence>
<dbReference type="Gene3D" id="1.10.30.50">
    <property type="match status" value="1"/>
</dbReference>
<protein>
    <recommendedName>
        <fullName evidence="2">HNH nuclease domain-containing protein</fullName>
    </recommendedName>
</protein>
<feature type="domain" description="HNH nuclease" evidence="2">
    <location>
        <begin position="431"/>
        <end position="484"/>
    </location>
</feature>
<dbReference type="CDD" id="cd00085">
    <property type="entry name" value="HNHc"/>
    <property type="match status" value="1"/>
</dbReference>
<feature type="chain" id="PRO_5035318787" description="HNH nuclease domain-containing protein" evidence="1">
    <location>
        <begin position="23"/>
        <end position="489"/>
    </location>
</feature>
<dbReference type="Pfam" id="PF03235">
    <property type="entry name" value="GmrSD_N"/>
    <property type="match status" value="1"/>
</dbReference>
<dbReference type="AlphaFoldDB" id="A0A8J2SG94"/>
<dbReference type="OrthoDB" id="5419821at2759"/>
<dbReference type="InterPro" id="IPR003615">
    <property type="entry name" value="HNH_nuc"/>
</dbReference>
<accession>A0A8J2SG94</accession>
<dbReference type="GO" id="GO:0004519">
    <property type="term" value="F:endonuclease activity"/>
    <property type="evidence" value="ECO:0007669"/>
    <property type="project" value="InterPro"/>
</dbReference>
<evidence type="ECO:0000313" key="4">
    <source>
        <dbReference type="Proteomes" id="UP000789595"/>
    </source>
</evidence>
<feature type="signal peptide" evidence="1">
    <location>
        <begin position="1"/>
        <end position="22"/>
    </location>
</feature>
<dbReference type="SMART" id="SM00507">
    <property type="entry name" value="HNHc"/>
    <property type="match status" value="1"/>
</dbReference>
<dbReference type="PANTHER" id="PTHR39639:SF1">
    <property type="entry name" value="DUF262 DOMAIN-CONTAINING PROTEIN"/>
    <property type="match status" value="1"/>
</dbReference>
<name>A0A8J2SG94_9STRA</name>